<dbReference type="InterPro" id="IPR013766">
    <property type="entry name" value="Thioredoxin_domain"/>
</dbReference>
<sequence>MSDGEANAADAANAEPHDVVSLLSSAERDYLVRNNGDQIKVESLKGKKLGLYFSASWCSPCQQFTPALVEAYNEISPNGDFEIIFISADEDDESFNGYFSKMPWLAIPFSDSDARDSVDGLFKVRGIPHLVILGEDGKVLSDDGVEILQEYGVDSYPFTQEKIKELKDQEEAARREQSLKKILVSRSRDFVISNNGEKVPISELEGKIVGLYFSLSSYSPCAEYTPKLVDVYEKLKGNGENFEIVLLPLDDDEKSFKKHFEKMPWFSLPNGDKNVEKLARYFELSTLPTLVIIGADGKTLSKNVTDAIDEHGSLAYPFTPEKFAELDEIEKAKEKAQTLESLLISGDRNFVIGKDETEVPVTDLVGKNILLYFSAHWCPPCRAFLPKLVEAYHEIKAKDDAFETIFISSDRDQTSFDDFFAKMPWLALPFGDERKVPLSRRFKVQGIPMLVALGPTGKTVTKEARNLVTLHGANAYPFTEERLKEMEVEYEEMAKGWPEKLNSARHEKHELVLTRRTGFTCDKCDKSGLVWSFYCKECNFNLHPKCALEADKETENDAKQEEEEAKEGGVCDESMANGDEDGVTHDLLSLISSADRNFLLRNNGGQAEISSLTGKIVGLYFSASWCGPCLRFTPNLVEVHQDLAAKGGFEVVFISSDRDEESFTGYFSKMPWLSIPFSDLETRKRLKEFFKVRGIPHLVIIDANGRVCTNDGTKIVMDHGADGYPFTAEKMNLLKEKEATVKENQSLSSLLVSSSRDYLISKDSNKVSVSELEGKIVGLYFSLNTHKPCKEFTQALVKFHEKMKEKGENFEIVLISLDLEEEHFKEGFQVSWLALPFKDKNCEKLARYFELENLPTLVIIGQDGKTLHSNAAELIEEYGAEAYPFTPEKIAVLAELKLKEQTIQSLLVAGGRDFVIENNGSKVPVSELAGKHILLYFSAHWCPPCRAFMPKLIKAYNQIKAKGNAIEIIFLSSDRDQPSFKELFATMPWLAIPLGDPRQALLQHKFKIQGIPALVAISPNGQTLSTQARQLIQAHGSDAYPFTEEHLKQLEEKLEEEAKGWPEKVKSILHAEHDLTRVLHHDYVCWCREPGSGWSFYCKDCNFDLHPKCALNKSNNGGTEDDPPKATEDYICDVVLSMGETEVTKTSVNIDKNKRNGHLKPKAFDLAFSKALLQVPHRLQNCLKSQLKRLAKDDGVKKVSSVPKKAASLEDDLEKQLQAWRENPSWVDQPPYIKVSVPKGSLCNLSVNVNVGLPPDAVYNIVTDPDNKRVFKNIKEVISRNVLVDEGHRQVVDLEQAAIWKFLWWSGTIAVRVIVDQNRKDHSMKFKQVKTGFMEKFEGYWRVEPLFVDEKTCFPFKPRTWADYNSCTGGKGRIGSRVSLEQLIQPTIVPPPPISWYLRGITSKTTEMLINDMLAEAARLRGELNPGESNKEIEMSQDGQVLSHVDNVSNIKERWALHRRNAKQCHRRLPPVK</sequence>
<dbReference type="PROSITE" id="PS00194">
    <property type="entry name" value="THIOREDOXIN_1"/>
    <property type="match status" value="2"/>
</dbReference>
<evidence type="ECO:0000256" key="8">
    <source>
        <dbReference type="SAM" id="MobiDB-lite"/>
    </source>
</evidence>
<dbReference type="CDD" id="cd03009">
    <property type="entry name" value="TryX_like_TryX_NRX"/>
    <property type="match status" value="4"/>
</dbReference>
<dbReference type="EMBL" id="RDQH01000339">
    <property type="protein sequence ID" value="RXH79710.1"/>
    <property type="molecule type" value="Genomic_DNA"/>
</dbReference>
<comment type="similarity">
    <text evidence="5">Belongs to the nucleoredoxin family.</text>
</comment>
<dbReference type="InterPro" id="IPR045870">
    <property type="entry name" value="TryX_NRX_thioredoxin_dom"/>
</dbReference>
<evidence type="ECO:0000313" key="11">
    <source>
        <dbReference type="Proteomes" id="UP000290289"/>
    </source>
</evidence>
<evidence type="ECO:0000259" key="9">
    <source>
        <dbReference type="PROSITE" id="PS51352"/>
    </source>
</evidence>
<dbReference type="SUPFAM" id="SSF55961">
    <property type="entry name" value="Bet v1-like"/>
    <property type="match status" value="1"/>
</dbReference>
<comment type="catalytic activity">
    <reaction evidence="7">
        <text>[protein]-dithiol + NADP(+) = [protein]-disulfide + NADPH + H(+)</text>
        <dbReference type="Rhea" id="RHEA:18753"/>
        <dbReference type="Rhea" id="RHEA-COMP:10593"/>
        <dbReference type="Rhea" id="RHEA-COMP:10594"/>
        <dbReference type="ChEBI" id="CHEBI:15378"/>
        <dbReference type="ChEBI" id="CHEBI:29950"/>
        <dbReference type="ChEBI" id="CHEBI:50058"/>
        <dbReference type="ChEBI" id="CHEBI:57783"/>
        <dbReference type="ChEBI" id="CHEBI:58349"/>
        <dbReference type="EC" id="1.8.1.8"/>
    </reaction>
</comment>
<dbReference type="PANTHER" id="PTHR13871:SF104">
    <property type="entry name" value="NUCLEOREDOXIN 1 ISOFORM X1-RELATED"/>
    <property type="match status" value="1"/>
</dbReference>
<dbReference type="InterPro" id="IPR012336">
    <property type="entry name" value="Thioredoxin-like_fold"/>
</dbReference>
<dbReference type="Pfam" id="PF13905">
    <property type="entry name" value="Thioredoxin_8"/>
    <property type="match status" value="6"/>
</dbReference>
<dbReference type="PANTHER" id="PTHR13871">
    <property type="entry name" value="THIOREDOXIN"/>
    <property type="match status" value="1"/>
</dbReference>
<dbReference type="Gene3D" id="3.40.30.10">
    <property type="entry name" value="Glutaredoxin"/>
    <property type="match status" value="6"/>
</dbReference>
<dbReference type="InterPro" id="IPR052259">
    <property type="entry name" value="Nucleoredoxin-like"/>
</dbReference>
<comment type="catalytic activity">
    <reaction evidence="6">
        <text>[protein]-dithiol + NAD(+) = [protein]-disulfide + NADH + H(+)</text>
        <dbReference type="Rhea" id="RHEA:18749"/>
        <dbReference type="Rhea" id="RHEA-COMP:10593"/>
        <dbReference type="Rhea" id="RHEA-COMP:10594"/>
        <dbReference type="ChEBI" id="CHEBI:15378"/>
        <dbReference type="ChEBI" id="CHEBI:29950"/>
        <dbReference type="ChEBI" id="CHEBI:50058"/>
        <dbReference type="ChEBI" id="CHEBI:57540"/>
        <dbReference type="ChEBI" id="CHEBI:57945"/>
        <dbReference type="EC" id="1.8.1.8"/>
    </reaction>
</comment>
<dbReference type="InterPro" id="IPR003863">
    <property type="entry name" value="DUF220"/>
</dbReference>
<name>A0A498I979_MALDO</name>
<evidence type="ECO:0000313" key="10">
    <source>
        <dbReference type="EMBL" id="RXH79710.1"/>
    </source>
</evidence>
<dbReference type="Proteomes" id="UP000290289">
    <property type="component" value="Chromosome 13"/>
</dbReference>
<protein>
    <recommendedName>
        <fullName evidence="1">protein-disulfide reductase</fullName>
        <ecNumber evidence="1">1.8.1.8</ecNumber>
    </recommendedName>
</protein>
<evidence type="ECO:0000256" key="1">
    <source>
        <dbReference type="ARBA" id="ARBA00012612"/>
    </source>
</evidence>
<keyword evidence="3" id="KW-0560">Oxidoreductase</keyword>
<dbReference type="Pfam" id="PF02713">
    <property type="entry name" value="DUF220"/>
    <property type="match status" value="1"/>
</dbReference>
<dbReference type="InterPro" id="IPR036249">
    <property type="entry name" value="Thioredoxin-like_sf"/>
</dbReference>
<dbReference type="SUPFAM" id="SSF57889">
    <property type="entry name" value="Cysteine-rich domain"/>
    <property type="match status" value="2"/>
</dbReference>
<feature type="domain" description="Thioredoxin" evidence="9">
    <location>
        <begin position="905"/>
        <end position="1059"/>
    </location>
</feature>
<evidence type="ECO:0000256" key="5">
    <source>
        <dbReference type="ARBA" id="ARBA00025782"/>
    </source>
</evidence>
<evidence type="ECO:0000256" key="7">
    <source>
        <dbReference type="ARBA" id="ARBA00047804"/>
    </source>
</evidence>
<evidence type="ECO:0000256" key="2">
    <source>
        <dbReference type="ARBA" id="ARBA00022737"/>
    </source>
</evidence>
<dbReference type="Pfam" id="PF03107">
    <property type="entry name" value="C1_2"/>
    <property type="match status" value="1"/>
</dbReference>
<dbReference type="InterPro" id="IPR004146">
    <property type="entry name" value="DC1"/>
</dbReference>
<gene>
    <name evidence="10" type="ORF">DVH24_040857</name>
</gene>
<dbReference type="Gene3D" id="3.30.530.20">
    <property type="match status" value="1"/>
</dbReference>
<feature type="domain" description="Thioredoxin" evidence="9">
    <location>
        <begin position="589"/>
        <end position="746"/>
    </location>
</feature>
<keyword evidence="2" id="KW-0677">Repeat</keyword>
<comment type="caution">
    <text evidence="10">The sequence shown here is derived from an EMBL/GenBank/DDBJ whole genome shotgun (WGS) entry which is preliminary data.</text>
</comment>
<dbReference type="EC" id="1.8.1.8" evidence="1"/>
<feature type="domain" description="Thioredoxin" evidence="9">
    <location>
        <begin position="20"/>
        <end position="168"/>
    </location>
</feature>
<reference evidence="10 11" key="1">
    <citation type="submission" date="2018-10" db="EMBL/GenBank/DDBJ databases">
        <title>A high-quality apple genome assembly.</title>
        <authorList>
            <person name="Hu J."/>
        </authorList>
    </citation>
    <scope>NUCLEOTIDE SEQUENCE [LARGE SCALE GENOMIC DNA]</scope>
    <source>
        <strain evidence="11">cv. HFTH1</strain>
        <tissue evidence="10">Young leaf</tissue>
    </source>
</reference>
<evidence type="ECO:0000256" key="4">
    <source>
        <dbReference type="ARBA" id="ARBA00023027"/>
    </source>
</evidence>
<dbReference type="InterPro" id="IPR017937">
    <property type="entry name" value="Thioredoxin_CS"/>
</dbReference>
<evidence type="ECO:0000256" key="3">
    <source>
        <dbReference type="ARBA" id="ARBA00023002"/>
    </source>
</evidence>
<dbReference type="PROSITE" id="PS51352">
    <property type="entry name" value="THIOREDOXIN_2"/>
    <property type="match status" value="4"/>
</dbReference>
<accession>A0A498I979</accession>
<dbReference type="STRING" id="3750.A0A498I979"/>
<keyword evidence="4" id="KW-0520">NAD</keyword>
<keyword evidence="11" id="KW-1185">Reference proteome</keyword>
<proteinExistence type="inferred from homology"/>
<feature type="domain" description="Thioredoxin" evidence="9">
    <location>
        <begin position="330"/>
        <end position="488"/>
    </location>
</feature>
<dbReference type="InterPro" id="IPR046349">
    <property type="entry name" value="C1-like_sf"/>
</dbReference>
<dbReference type="SUPFAM" id="SSF52833">
    <property type="entry name" value="Thioredoxin-like"/>
    <property type="match status" value="6"/>
</dbReference>
<feature type="region of interest" description="Disordered" evidence="8">
    <location>
        <begin position="554"/>
        <end position="576"/>
    </location>
</feature>
<evidence type="ECO:0000256" key="6">
    <source>
        <dbReference type="ARBA" id="ARBA00047388"/>
    </source>
</evidence>
<dbReference type="GO" id="GO:0004791">
    <property type="term" value="F:thioredoxin-disulfide reductase (NADPH) activity"/>
    <property type="evidence" value="ECO:0007669"/>
    <property type="project" value="InterPro"/>
</dbReference>
<dbReference type="InterPro" id="IPR023393">
    <property type="entry name" value="START-like_dom_sf"/>
</dbReference>
<organism evidence="10 11">
    <name type="scientific">Malus domestica</name>
    <name type="common">Apple</name>
    <name type="synonym">Pyrus malus</name>
    <dbReference type="NCBI Taxonomy" id="3750"/>
    <lineage>
        <taxon>Eukaryota</taxon>
        <taxon>Viridiplantae</taxon>
        <taxon>Streptophyta</taxon>
        <taxon>Embryophyta</taxon>
        <taxon>Tracheophyta</taxon>
        <taxon>Spermatophyta</taxon>
        <taxon>Magnoliopsida</taxon>
        <taxon>eudicotyledons</taxon>
        <taxon>Gunneridae</taxon>
        <taxon>Pentapetalae</taxon>
        <taxon>rosids</taxon>
        <taxon>fabids</taxon>
        <taxon>Rosales</taxon>
        <taxon>Rosaceae</taxon>
        <taxon>Amygdaloideae</taxon>
        <taxon>Maleae</taxon>
        <taxon>Malus</taxon>
    </lineage>
</organism>